<protein>
    <submittedName>
        <fullName evidence="1">Uncharacterized protein</fullName>
    </submittedName>
</protein>
<sequence length="240" mass="27933">MRRRTASGDEESVNLGLFDFSLPSRESAEKVVLIQIECNLNVPSQELNDRTPYEDIVLTKSASNYFNAFPIIKKAPTFKYYQRMLPLNEKEFVYKAVYSKTGGILNIFHPKMRESMDSELKKLFSQCEDEKEAIRIWKDTSSELWSNLPPKLVWAGGGKIEGELLLDFLQYLTRKVRRKEFDTLGDSMITALRNLREWQFISNEICSGMAPIDAIVEERKEIYERKSAFLQEMQLETDFV</sequence>
<dbReference type="AlphaFoldDB" id="A0A7G9YRU4"/>
<reference evidence="1" key="1">
    <citation type="submission" date="2020-06" db="EMBL/GenBank/DDBJ databases">
        <title>Unique genomic features of the anaerobic methanotrophic archaea.</title>
        <authorList>
            <person name="Chadwick G.L."/>
            <person name="Skennerton C.T."/>
            <person name="Laso-Perez R."/>
            <person name="Leu A.O."/>
            <person name="Speth D.R."/>
            <person name="Yu H."/>
            <person name="Morgan-Lang C."/>
            <person name="Hatzenpichler R."/>
            <person name="Goudeau D."/>
            <person name="Malmstrom R."/>
            <person name="Brazelton W.J."/>
            <person name="Woyke T."/>
            <person name="Hallam S.J."/>
            <person name="Tyson G.W."/>
            <person name="Wegener G."/>
            <person name="Boetius A."/>
            <person name="Orphan V."/>
        </authorList>
    </citation>
    <scope>NUCLEOTIDE SEQUENCE</scope>
</reference>
<accession>A0A7G9YRU4</accession>
<gene>
    <name evidence="1" type="ORF">EGEIMDOP_00013</name>
</gene>
<evidence type="ECO:0000313" key="1">
    <source>
        <dbReference type="EMBL" id="QNO50728.1"/>
    </source>
</evidence>
<dbReference type="EMBL" id="MT631449">
    <property type="protein sequence ID" value="QNO50728.1"/>
    <property type="molecule type" value="Genomic_DNA"/>
</dbReference>
<proteinExistence type="predicted"/>
<name>A0A7G9YRU4_9EURY</name>
<organism evidence="1">
    <name type="scientific">Candidatus Methanophagaceae archaeon ANME-1 ERB6</name>
    <dbReference type="NCBI Taxonomy" id="2759912"/>
    <lineage>
        <taxon>Archaea</taxon>
        <taxon>Methanobacteriati</taxon>
        <taxon>Methanobacteriota</taxon>
        <taxon>Stenosarchaea group</taxon>
        <taxon>Methanomicrobia</taxon>
        <taxon>Candidatus Methanophagales</taxon>
        <taxon>Candidatus Methanophagaceae</taxon>
    </lineage>
</organism>